<reference evidence="3" key="2">
    <citation type="submission" date="2022-10" db="EMBL/GenBank/DDBJ databases">
        <authorList>
            <consortium name="ENA_rothamsted_submissions"/>
            <consortium name="culmorum"/>
            <person name="King R."/>
        </authorList>
    </citation>
    <scope>NUCLEOTIDE SEQUENCE</scope>
</reference>
<evidence type="ECO:0000259" key="2">
    <source>
        <dbReference type="Pfam" id="PF06916"/>
    </source>
</evidence>
<dbReference type="EMBL" id="OU893343">
    <property type="protein sequence ID" value="CAG9784490.1"/>
    <property type="molecule type" value="Genomic_DNA"/>
</dbReference>
<reference evidence="3" key="1">
    <citation type="submission" date="2021-12" db="EMBL/GenBank/DDBJ databases">
        <authorList>
            <person name="King R."/>
        </authorList>
    </citation>
    <scope>NUCLEOTIDE SEQUENCE</scope>
</reference>
<dbReference type="Pfam" id="PF06916">
    <property type="entry name" value="FAM210A-B_dom"/>
    <property type="match status" value="1"/>
</dbReference>
<feature type="domain" description="DUF1279" evidence="2">
    <location>
        <begin position="21"/>
        <end position="108"/>
    </location>
</feature>
<evidence type="ECO:0000256" key="1">
    <source>
        <dbReference type="SAM" id="Phobius"/>
    </source>
</evidence>
<dbReference type="OrthoDB" id="426386at2759"/>
<gene>
    <name evidence="3" type="ORF">DIATSA_LOCUS2582</name>
</gene>
<dbReference type="PANTHER" id="PTHR21377:SF0">
    <property type="entry name" value="PROTEIN FAM210B, MITOCHONDRIAL"/>
    <property type="match status" value="1"/>
</dbReference>
<evidence type="ECO:0000313" key="4">
    <source>
        <dbReference type="Proteomes" id="UP001153714"/>
    </source>
</evidence>
<keyword evidence="1" id="KW-1133">Transmembrane helix</keyword>
<feature type="transmembrane region" description="Helical" evidence="1">
    <location>
        <begin position="30"/>
        <end position="53"/>
    </location>
</feature>
<protein>
    <recommendedName>
        <fullName evidence="2">DUF1279 domain-containing protein</fullName>
    </recommendedName>
</protein>
<name>A0A9N9W947_9NEOP</name>
<dbReference type="InterPro" id="IPR045866">
    <property type="entry name" value="FAM210A/B-like"/>
</dbReference>
<proteinExistence type="predicted"/>
<keyword evidence="1" id="KW-0472">Membrane</keyword>
<dbReference type="Proteomes" id="UP001153714">
    <property type="component" value="Chromosome 12"/>
</dbReference>
<organism evidence="3 4">
    <name type="scientific">Diatraea saccharalis</name>
    <name type="common">sugarcane borer</name>
    <dbReference type="NCBI Taxonomy" id="40085"/>
    <lineage>
        <taxon>Eukaryota</taxon>
        <taxon>Metazoa</taxon>
        <taxon>Ecdysozoa</taxon>
        <taxon>Arthropoda</taxon>
        <taxon>Hexapoda</taxon>
        <taxon>Insecta</taxon>
        <taxon>Pterygota</taxon>
        <taxon>Neoptera</taxon>
        <taxon>Endopterygota</taxon>
        <taxon>Lepidoptera</taxon>
        <taxon>Glossata</taxon>
        <taxon>Ditrysia</taxon>
        <taxon>Pyraloidea</taxon>
        <taxon>Crambidae</taxon>
        <taxon>Crambinae</taxon>
        <taxon>Diatraea</taxon>
    </lineage>
</organism>
<keyword evidence="1" id="KW-0812">Transmembrane</keyword>
<dbReference type="InterPro" id="IPR009688">
    <property type="entry name" value="FAM210A/B-like_dom"/>
</dbReference>
<dbReference type="PANTHER" id="PTHR21377">
    <property type="entry name" value="PROTEIN FAM210B, MITOCHONDRIAL"/>
    <property type="match status" value="1"/>
</dbReference>
<keyword evidence="4" id="KW-1185">Reference proteome</keyword>
<dbReference type="GO" id="GO:0005739">
    <property type="term" value="C:mitochondrion"/>
    <property type="evidence" value="ECO:0007669"/>
    <property type="project" value="TreeGrafter"/>
</dbReference>
<sequence length="130" mass="13908">MGTDAKSTFSKDANIPMSSKEKLKKAIKDYGSTVIVFHVTISLMSLGGCYLLISSGIDLVEILKHFNIGEGTLTKVASSNAGTFVIAYAVHKCFAPVRMAITLASTPFIVRYLRNMGYIKGKGNNLGGGK</sequence>
<evidence type="ECO:0000313" key="3">
    <source>
        <dbReference type="EMBL" id="CAG9784490.1"/>
    </source>
</evidence>
<dbReference type="AlphaFoldDB" id="A0A9N9W947"/>
<accession>A0A9N9W947</accession>